<dbReference type="PANTHER" id="PTHR43482:SF1">
    <property type="entry name" value="PROTEIN AST1-RELATED"/>
    <property type="match status" value="1"/>
</dbReference>
<dbReference type="InterPro" id="IPR052585">
    <property type="entry name" value="Lipid_raft_assoc_Zn_ADH"/>
</dbReference>
<keyword evidence="3" id="KW-1185">Reference proteome</keyword>
<dbReference type="AlphaFoldDB" id="A0A7W0HT23"/>
<dbReference type="Proteomes" id="UP000530928">
    <property type="component" value="Unassembled WGS sequence"/>
</dbReference>
<comment type="caution">
    <text evidence="2">The sequence shown here is derived from an EMBL/GenBank/DDBJ whole genome shotgun (WGS) entry which is preliminary data.</text>
</comment>
<evidence type="ECO:0000313" key="3">
    <source>
        <dbReference type="Proteomes" id="UP000530928"/>
    </source>
</evidence>
<name>A0A7W0HT23_9ACTN</name>
<gene>
    <name evidence="2" type="ORF">HNR30_005904</name>
</gene>
<dbReference type="Gene3D" id="3.40.50.720">
    <property type="entry name" value="NAD(P)-binding Rossmann-like Domain"/>
    <property type="match status" value="1"/>
</dbReference>
<reference evidence="2 3" key="1">
    <citation type="submission" date="2020-07" db="EMBL/GenBank/DDBJ databases">
        <title>Genomic Encyclopedia of Type Strains, Phase IV (KMG-IV): sequencing the most valuable type-strain genomes for metagenomic binning, comparative biology and taxonomic classification.</title>
        <authorList>
            <person name="Goeker M."/>
        </authorList>
    </citation>
    <scope>NUCLEOTIDE SEQUENCE [LARGE SCALE GENOMIC DNA]</scope>
    <source>
        <strain evidence="2 3">DSM 45533</strain>
    </source>
</reference>
<dbReference type="EMBL" id="JACDUR010000006">
    <property type="protein sequence ID" value="MBA2894532.1"/>
    <property type="molecule type" value="Genomic_DNA"/>
</dbReference>
<organism evidence="2 3">
    <name type="scientific">Nonomuraea soli</name>
    <dbReference type="NCBI Taxonomy" id="1032476"/>
    <lineage>
        <taxon>Bacteria</taxon>
        <taxon>Bacillati</taxon>
        <taxon>Actinomycetota</taxon>
        <taxon>Actinomycetes</taxon>
        <taxon>Streptosporangiales</taxon>
        <taxon>Streptosporangiaceae</taxon>
        <taxon>Nonomuraea</taxon>
    </lineage>
</organism>
<dbReference type="InterPro" id="IPR020843">
    <property type="entry name" value="ER"/>
</dbReference>
<dbReference type="Pfam" id="PF08240">
    <property type="entry name" value="ADH_N"/>
    <property type="match status" value="1"/>
</dbReference>
<sequence>MKAIRFHEFGGPGVLVHEEVPTPRPAQGEVLVKVNAVGVNPPDWYARTGFATIPEDLRPTLPLPHIPGTDVSGVVVEGSGEWREGEEVYALIRFPPAPGGPGGRAYAEYVTVPAGQLARKPRSLDHVRAAAVPMAGLTAYQYAVDHVRPPAGRTVLVNGAAGGVGHFAVQLAKNQGNEVIAVASGRHAAFLESLGVDRFIDYTKEAVPAGLADVVIDTVGGDAMDGLLDVVRPGGTFAAVFPIGRLSPERAAERSVSIVSAQVRSSGRQLGELAELIDAGRLVVGIDSVHPLAQARRAHERAARGHLQGKIVLEV</sequence>
<dbReference type="InterPro" id="IPR036291">
    <property type="entry name" value="NAD(P)-bd_dom_sf"/>
</dbReference>
<dbReference type="InterPro" id="IPR013154">
    <property type="entry name" value="ADH-like_N"/>
</dbReference>
<evidence type="ECO:0000259" key="1">
    <source>
        <dbReference type="SMART" id="SM00829"/>
    </source>
</evidence>
<dbReference type="CDD" id="cd05289">
    <property type="entry name" value="MDR_like_2"/>
    <property type="match status" value="1"/>
</dbReference>
<dbReference type="RefSeq" id="WP_181613292.1">
    <property type="nucleotide sequence ID" value="NZ_BAABAM010000004.1"/>
</dbReference>
<dbReference type="InterPro" id="IPR011032">
    <property type="entry name" value="GroES-like_sf"/>
</dbReference>
<dbReference type="SUPFAM" id="SSF50129">
    <property type="entry name" value="GroES-like"/>
    <property type="match status" value="1"/>
</dbReference>
<dbReference type="Pfam" id="PF13602">
    <property type="entry name" value="ADH_zinc_N_2"/>
    <property type="match status" value="1"/>
</dbReference>
<evidence type="ECO:0000313" key="2">
    <source>
        <dbReference type="EMBL" id="MBA2894532.1"/>
    </source>
</evidence>
<dbReference type="PANTHER" id="PTHR43482">
    <property type="entry name" value="PROTEIN AST1-RELATED"/>
    <property type="match status" value="1"/>
</dbReference>
<dbReference type="GO" id="GO:0016491">
    <property type="term" value="F:oxidoreductase activity"/>
    <property type="evidence" value="ECO:0007669"/>
    <property type="project" value="InterPro"/>
</dbReference>
<accession>A0A7W0HT23</accession>
<dbReference type="Gene3D" id="3.90.180.10">
    <property type="entry name" value="Medium-chain alcohol dehydrogenases, catalytic domain"/>
    <property type="match status" value="1"/>
</dbReference>
<dbReference type="SUPFAM" id="SSF51735">
    <property type="entry name" value="NAD(P)-binding Rossmann-fold domains"/>
    <property type="match status" value="1"/>
</dbReference>
<feature type="domain" description="Enoyl reductase (ER)" evidence="1">
    <location>
        <begin position="10"/>
        <end position="313"/>
    </location>
</feature>
<proteinExistence type="predicted"/>
<dbReference type="SMART" id="SM00829">
    <property type="entry name" value="PKS_ER"/>
    <property type="match status" value="1"/>
</dbReference>
<protein>
    <submittedName>
        <fullName evidence="2">NADPH:quinone reductase-like Zn-dependent oxidoreductase</fullName>
    </submittedName>
</protein>